<gene>
    <name evidence="1" type="ORF">LAFE_0A05842G</name>
</gene>
<name>A0A1G4M6U6_LACFM</name>
<protein>
    <submittedName>
        <fullName evidence="1">LAFE_0A05842g1_1</fullName>
    </submittedName>
</protein>
<dbReference type="AlphaFoldDB" id="A0A1G4M6U6"/>
<dbReference type="OrthoDB" id="4062597at2759"/>
<evidence type="ECO:0000313" key="2">
    <source>
        <dbReference type="Proteomes" id="UP000190831"/>
    </source>
</evidence>
<reference evidence="1 2" key="1">
    <citation type="submission" date="2016-03" db="EMBL/GenBank/DDBJ databases">
        <authorList>
            <person name="Devillers H."/>
        </authorList>
    </citation>
    <scope>NUCLEOTIDE SEQUENCE [LARGE SCALE GENOMIC DNA]</scope>
    <source>
        <strain evidence="1">CBS 6772</strain>
    </source>
</reference>
<sequence length="224" mass="25422">MSTNKKQSILVLPADVLAQSDQSIISSIVDFINRGYDRNRSKYNLILSQRIKNSESFFTDLGFDKNQHQSHLFLMIDDWTLITTHFHELFVEFSSKSEPSRVWYTPIKPLPENISFSSAIASIGFKPVCNEPGCFEVTGFTSCKPGAGKDLLQATAKYYNVDLGARRLVAVVIVEHDLLKYYQEIHGFQEVERQLIEKDSVSETLEDGVVARSDFTLAKLVKDF</sequence>
<evidence type="ECO:0000313" key="1">
    <source>
        <dbReference type="EMBL" id="SCV99559.1"/>
    </source>
</evidence>
<keyword evidence="2" id="KW-1185">Reference proteome</keyword>
<dbReference type="EMBL" id="LT598487">
    <property type="protein sequence ID" value="SCV99559.1"/>
    <property type="molecule type" value="Genomic_DNA"/>
</dbReference>
<accession>A0A1G4M6U6</accession>
<proteinExistence type="predicted"/>
<dbReference type="OMA" id="CHERAFF"/>
<organism evidence="1 2">
    <name type="scientific">Lachancea fermentati</name>
    <name type="common">Zygosaccharomyces fermentati</name>
    <dbReference type="NCBI Taxonomy" id="4955"/>
    <lineage>
        <taxon>Eukaryota</taxon>
        <taxon>Fungi</taxon>
        <taxon>Dikarya</taxon>
        <taxon>Ascomycota</taxon>
        <taxon>Saccharomycotina</taxon>
        <taxon>Saccharomycetes</taxon>
        <taxon>Saccharomycetales</taxon>
        <taxon>Saccharomycetaceae</taxon>
        <taxon>Lachancea</taxon>
    </lineage>
</organism>
<dbReference type="Proteomes" id="UP000190831">
    <property type="component" value="Chromosome A"/>
</dbReference>